<dbReference type="Gene3D" id="3.40.140.10">
    <property type="entry name" value="Cytidine Deaminase, domain 2"/>
    <property type="match status" value="1"/>
</dbReference>
<evidence type="ECO:0000313" key="1">
    <source>
        <dbReference type="EMBL" id="TWJ28519.1"/>
    </source>
</evidence>
<dbReference type="Proteomes" id="UP000319728">
    <property type="component" value="Unassembled WGS sequence"/>
</dbReference>
<comment type="caution">
    <text evidence="1">The sequence shown here is derived from an EMBL/GenBank/DDBJ whole genome shotgun (WGS) entry which is preliminary data.</text>
</comment>
<dbReference type="InterPro" id="IPR016193">
    <property type="entry name" value="Cytidine_deaminase-like"/>
</dbReference>
<name>A0A562WE15_9ACTN</name>
<proteinExistence type="predicted"/>
<protein>
    <submittedName>
        <fullName evidence="1">Diaminohydroxyphosphoribosylaminopyrimidine deaminase</fullName>
    </submittedName>
</protein>
<dbReference type="SUPFAM" id="SSF53927">
    <property type="entry name" value="Cytidine deaminase-like"/>
    <property type="match status" value="1"/>
</dbReference>
<dbReference type="InterPro" id="IPR002125">
    <property type="entry name" value="CMP_dCMP_dom"/>
</dbReference>
<evidence type="ECO:0000313" key="2">
    <source>
        <dbReference type="Proteomes" id="UP000319728"/>
    </source>
</evidence>
<dbReference type="Pfam" id="PF18785">
    <property type="entry name" value="Inv-AAD"/>
    <property type="match status" value="1"/>
</dbReference>
<dbReference type="GO" id="GO:0003824">
    <property type="term" value="F:catalytic activity"/>
    <property type="evidence" value="ECO:0007669"/>
    <property type="project" value="InterPro"/>
</dbReference>
<dbReference type="PROSITE" id="PS51747">
    <property type="entry name" value="CYT_DCMP_DEAMINASES_2"/>
    <property type="match status" value="1"/>
</dbReference>
<reference evidence="1 2" key="1">
    <citation type="submission" date="2019-07" db="EMBL/GenBank/DDBJ databases">
        <title>R&amp;d 2014.</title>
        <authorList>
            <person name="Klenk H.-P."/>
        </authorList>
    </citation>
    <scope>NUCLEOTIDE SEQUENCE [LARGE SCALE GENOMIC DNA]</scope>
    <source>
        <strain evidence="1 2">DSM 43912</strain>
    </source>
</reference>
<organism evidence="1 2">
    <name type="scientific">Micromonospora sagamiensis</name>
    <dbReference type="NCBI Taxonomy" id="47875"/>
    <lineage>
        <taxon>Bacteria</taxon>
        <taxon>Bacillati</taxon>
        <taxon>Actinomycetota</taxon>
        <taxon>Actinomycetes</taxon>
        <taxon>Micromonosporales</taxon>
        <taxon>Micromonosporaceae</taxon>
        <taxon>Micromonospora</taxon>
    </lineage>
</organism>
<keyword evidence="2" id="KW-1185">Reference proteome</keyword>
<sequence>MPCHGHEVSRGFSRETDPHVHAEESALAKLADTSVDLSGSTIYTSLEPCSVRKSRPRPCAELIIAAGITRVVLALREPPLFVTCHGIELLQTAGAEVIEIPELADQVRAINAHLPGIGG</sequence>
<dbReference type="AlphaFoldDB" id="A0A562WE15"/>
<dbReference type="EMBL" id="VLLP01000001">
    <property type="protein sequence ID" value="TWJ28519.1"/>
    <property type="molecule type" value="Genomic_DNA"/>
</dbReference>
<accession>A0A562WE15</accession>
<gene>
    <name evidence="1" type="ORF">JD81_02024</name>
</gene>